<dbReference type="InterPro" id="IPR043573">
    <property type="entry name" value="Fig4-like"/>
</dbReference>
<evidence type="ECO:0000259" key="5">
    <source>
        <dbReference type="PROSITE" id="PS50275"/>
    </source>
</evidence>
<dbReference type="PANTHER" id="PTHR45738">
    <property type="entry name" value="POLYPHOSPHOINOSITIDE PHOSPHATASE"/>
    <property type="match status" value="1"/>
</dbReference>
<dbReference type="Pfam" id="PF02383">
    <property type="entry name" value="Syja_N"/>
    <property type="match status" value="1"/>
</dbReference>
<reference evidence="6 7" key="1">
    <citation type="submission" date="2018-09" db="EMBL/GenBank/DDBJ databases">
        <title>Genomic investigation of the strawberry pathogen Phytophthora fragariae indicates pathogenicity is determined by transcriptional variation in three key races.</title>
        <authorList>
            <person name="Adams T.M."/>
            <person name="Armitage A.D."/>
            <person name="Sobczyk M.K."/>
            <person name="Bates H.J."/>
            <person name="Dunwell J.M."/>
            <person name="Nellist C.F."/>
            <person name="Harrison R.J."/>
        </authorList>
    </citation>
    <scope>NUCLEOTIDE SEQUENCE [LARGE SCALE GENOMIC DNA]</scope>
    <source>
        <strain evidence="6 7">NOV-77</strain>
    </source>
</reference>
<comment type="subcellular location">
    <subcellularLocation>
        <location evidence="1">Endomembrane system</location>
    </subcellularLocation>
</comment>
<accession>A0A6G0QBP8</accession>
<feature type="domain" description="SAC" evidence="5">
    <location>
        <begin position="445"/>
        <end position="541"/>
    </location>
</feature>
<evidence type="ECO:0000256" key="3">
    <source>
        <dbReference type="ARBA" id="ARBA00023136"/>
    </source>
</evidence>
<protein>
    <recommendedName>
        <fullName evidence="5">SAC domain-containing protein</fullName>
    </recommendedName>
</protein>
<dbReference type="PANTHER" id="PTHR45738:SF5">
    <property type="entry name" value="POLYPHOSPHOINOSITIDE PHOSPHATASE"/>
    <property type="match status" value="1"/>
</dbReference>
<evidence type="ECO:0000256" key="4">
    <source>
        <dbReference type="SAM" id="MobiDB-lite"/>
    </source>
</evidence>
<evidence type="ECO:0000313" key="6">
    <source>
        <dbReference type="EMBL" id="KAE9279782.1"/>
    </source>
</evidence>
<feature type="region of interest" description="Disordered" evidence="4">
    <location>
        <begin position="662"/>
        <end position="684"/>
    </location>
</feature>
<proteinExistence type="predicted"/>
<evidence type="ECO:0000256" key="2">
    <source>
        <dbReference type="ARBA" id="ARBA00022801"/>
    </source>
</evidence>
<evidence type="ECO:0000256" key="1">
    <source>
        <dbReference type="ARBA" id="ARBA00004308"/>
    </source>
</evidence>
<dbReference type="GO" id="GO:0012505">
    <property type="term" value="C:endomembrane system"/>
    <property type="evidence" value="ECO:0007669"/>
    <property type="project" value="UniProtKB-SubCell"/>
</dbReference>
<organism evidence="6 7">
    <name type="scientific">Phytophthora fragariae</name>
    <dbReference type="NCBI Taxonomy" id="53985"/>
    <lineage>
        <taxon>Eukaryota</taxon>
        <taxon>Sar</taxon>
        <taxon>Stramenopiles</taxon>
        <taxon>Oomycota</taxon>
        <taxon>Peronosporomycetes</taxon>
        <taxon>Peronosporales</taxon>
        <taxon>Peronosporaceae</taxon>
        <taxon>Phytophthora</taxon>
    </lineage>
</organism>
<keyword evidence="3" id="KW-0472">Membrane</keyword>
<feature type="compositionally biased region" description="Polar residues" evidence="4">
    <location>
        <begin position="675"/>
        <end position="684"/>
    </location>
</feature>
<keyword evidence="2" id="KW-0378">Hydrolase</keyword>
<feature type="compositionally biased region" description="Basic and acidic residues" evidence="4">
    <location>
        <begin position="662"/>
        <end position="672"/>
    </location>
</feature>
<feature type="non-terminal residue" evidence="6">
    <location>
        <position position="1"/>
    </location>
</feature>
<evidence type="ECO:0000313" key="7">
    <source>
        <dbReference type="Proteomes" id="UP000486351"/>
    </source>
</evidence>
<gene>
    <name evidence="6" type="ORF">PF008_g28282</name>
</gene>
<dbReference type="EMBL" id="QXFY01004098">
    <property type="protein sequence ID" value="KAE9279782.1"/>
    <property type="molecule type" value="Genomic_DNA"/>
</dbReference>
<dbReference type="GO" id="GO:0046856">
    <property type="term" value="P:phosphatidylinositol dephosphorylation"/>
    <property type="evidence" value="ECO:0007669"/>
    <property type="project" value="InterPro"/>
</dbReference>
<dbReference type="AlphaFoldDB" id="A0A6G0QBP8"/>
<dbReference type="Proteomes" id="UP000486351">
    <property type="component" value="Unassembled WGS sequence"/>
</dbReference>
<sequence>FDEVSRKTQFGKDFMSKQEGRDAQLMAMSYSNAGIDIMPSAGTEIPDRKTDSASEPALKKRRLEVGTKSMHLHFANLMDEKLTDVQRSTNQLHQRRDGKWVPWRPLCRFPAIDEDVLLYLAVLGGKTYSGYFDRVEYIPHSTLEIFKMYPKGKGFSTHKNPNALANDFNAFENMVAHSIFCASRKKGVGGILFDDFFFELLCEFQDEPRLEKMKIEDKTVVASDLLKGYDDLANLRTIIPFLAPPNATWPQYILDTRAPRVGSRCDDVCHFGHLVRAPTEERCDVYVENMESEGGIPPFHCECKHWSKRVDIEVMRSIISGLNSVWKDRWALVVVFCAELADIGNEWEHKDIGCVKIDCKTRIGDKPGEWGLVWCELALERGELLVALDPDSRSRIATIPVKDCELAHVRSDGRDCIELTINRGKKETFSSHESSHDVDWWMTSVADTGKAANDVETEQIIEDESMGPGKFSSFVQHRGSIPVFWSQETSATLPKPPIVLNRVDPTYSATQKHFADLFSRYGSPIVALNLVKQSEKKEREVIVGNEYMNAVEYLNSFMPPKHRYGLSQTGFFCSAKRQISQNGNRRTALKIARYGERIPGLGWRFGKKSLRVSSVQCRHACTGATALHGGNQEHTTPVRAWEEVESVKMYFEAYMRDNRFSPDDARSLRDAQARASATPSWLPM</sequence>
<comment type="caution">
    <text evidence="6">The sequence shown here is derived from an EMBL/GenBank/DDBJ whole genome shotgun (WGS) entry which is preliminary data.</text>
</comment>
<dbReference type="PROSITE" id="PS50275">
    <property type="entry name" value="SAC"/>
    <property type="match status" value="1"/>
</dbReference>
<dbReference type="InterPro" id="IPR002013">
    <property type="entry name" value="SAC_dom"/>
</dbReference>
<dbReference type="GO" id="GO:0043813">
    <property type="term" value="F:phosphatidylinositol-3,5-bisphosphate 5-phosphatase activity"/>
    <property type="evidence" value="ECO:0007669"/>
    <property type="project" value="InterPro"/>
</dbReference>
<name>A0A6G0QBP8_9STRA</name>